<reference evidence="3 4" key="1">
    <citation type="journal article" date="2008" name="Nature">
        <title>The Trichoplax genome and the nature of placozoans.</title>
        <authorList>
            <person name="Srivastava M."/>
            <person name="Begovic E."/>
            <person name="Chapman J."/>
            <person name="Putnam N.H."/>
            <person name="Hellsten U."/>
            <person name="Kawashima T."/>
            <person name="Kuo A."/>
            <person name="Mitros T."/>
            <person name="Salamov A."/>
            <person name="Carpenter M.L."/>
            <person name="Signorovitch A.Y."/>
            <person name="Moreno M.A."/>
            <person name="Kamm K."/>
            <person name="Grimwood J."/>
            <person name="Schmutz J."/>
            <person name="Shapiro H."/>
            <person name="Grigoriev I.V."/>
            <person name="Buss L.W."/>
            <person name="Schierwater B."/>
            <person name="Dellaporta S.L."/>
            <person name="Rokhsar D.S."/>
        </authorList>
    </citation>
    <scope>NUCLEOTIDE SEQUENCE [LARGE SCALE GENOMIC DNA]</scope>
    <source>
        <strain evidence="3 4">Grell-BS-1999</strain>
    </source>
</reference>
<dbReference type="KEGG" id="tad:TRIADDRAFT_56672"/>
<protein>
    <recommendedName>
        <fullName evidence="1">Thioredoxin domain-containing protein 9</fullName>
    </recommendedName>
</protein>
<dbReference type="OMA" id="CVIAFID"/>
<dbReference type="InterPro" id="IPR013766">
    <property type="entry name" value="Thioredoxin_domain"/>
</dbReference>
<dbReference type="GeneID" id="6754202"/>
<organism evidence="3 4">
    <name type="scientific">Trichoplax adhaerens</name>
    <name type="common">Trichoplax reptans</name>
    <dbReference type="NCBI Taxonomy" id="10228"/>
    <lineage>
        <taxon>Eukaryota</taxon>
        <taxon>Metazoa</taxon>
        <taxon>Placozoa</taxon>
        <taxon>Uniplacotomia</taxon>
        <taxon>Trichoplacea</taxon>
        <taxon>Trichoplacidae</taxon>
        <taxon>Trichoplax</taxon>
    </lineage>
</organism>
<dbReference type="OrthoDB" id="10257948at2759"/>
<dbReference type="HOGENOM" id="CLU_072378_2_0_1"/>
<keyword evidence="4" id="KW-1185">Reference proteome</keyword>
<evidence type="ECO:0000259" key="2">
    <source>
        <dbReference type="Pfam" id="PF00085"/>
    </source>
</evidence>
<dbReference type="STRING" id="10228.B3RW97"/>
<dbReference type="eggNOG" id="KOG1672">
    <property type="taxonomic scope" value="Eukaryota"/>
</dbReference>
<feature type="domain" description="Thioredoxin" evidence="2">
    <location>
        <begin position="73"/>
        <end position="157"/>
    </location>
</feature>
<dbReference type="EMBL" id="DS985245">
    <property type="protein sequence ID" value="EDV24653.1"/>
    <property type="molecule type" value="Genomic_DNA"/>
</dbReference>
<proteinExistence type="predicted"/>
<sequence length="217" mass="25442">MAQNLENIFQDHLLRATKMVEDQVDAELHRLETLDEDELETIRAKRLEQMKKLNAQKQEWFSQGHGSYSEVADEKEFFQATKKSFRLICHFYRDSTFRCKIVDKHLAELAPKHVETRFIKINVEKAHFLVERLKVKMLPTIVLIKDGKTVDRIIGFDELGGTDEFSNEMMEWRIARAEVINYSGNIYEPPTTDSKKSIHFAVNKTIRSQEDDFSDDD</sequence>
<gene>
    <name evidence="3" type="ORF">TRIADDRAFT_56672</name>
</gene>
<dbReference type="FunCoup" id="B3RW97">
    <property type="interactions" value="1886"/>
</dbReference>
<dbReference type="InParanoid" id="B3RW97"/>
<evidence type="ECO:0000313" key="3">
    <source>
        <dbReference type="EMBL" id="EDV24653.1"/>
    </source>
</evidence>
<dbReference type="SUPFAM" id="SSF52833">
    <property type="entry name" value="Thioredoxin-like"/>
    <property type="match status" value="1"/>
</dbReference>
<dbReference type="InterPro" id="IPR036249">
    <property type="entry name" value="Thioredoxin-like_sf"/>
</dbReference>
<dbReference type="GO" id="GO:0005737">
    <property type="term" value="C:cytoplasm"/>
    <property type="evidence" value="ECO:0000318"/>
    <property type="project" value="GO_Central"/>
</dbReference>
<dbReference type="AlphaFoldDB" id="B3RW97"/>
<dbReference type="CDD" id="cd02989">
    <property type="entry name" value="Phd_like_TxnDC9"/>
    <property type="match status" value="1"/>
</dbReference>
<name>B3RW97_TRIAD</name>
<dbReference type="GO" id="GO:0000226">
    <property type="term" value="P:microtubule cytoskeleton organization"/>
    <property type="evidence" value="ECO:0000318"/>
    <property type="project" value="GO_Central"/>
</dbReference>
<dbReference type="Proteomes" id="UP000009022">
    <property type="component" value="Unassembled WGS sequence"/>
</dbReference>
<dbReference type="CTD" id="6754202"/>
<accession>B3RW97</accession>
<evidence type="ECO:0000313" key="4">
    <source>
        <dbReference type="Proteomes" id="UP000009022"/>
    </source>
</evidence>
<dbReference type="Pfam" id="PF00085">
    <property type="entry name" value="Thioredoxin"/>
    <property type="match status" value="1"/>
</dbReference>
<dbReference type="Gene3D" id="3.40.30.10">
    <property type="entry name" value="Glutaredoxin"/>
    <property type="match status" value="1"/>
</dbReference>
<evidence type="ECO:0000256" key="1">
    <source>
        <dbReference type="ARBA" id="ARBA00026148"/>
    </source>
</evidence>
<dbReference type="PANTHER" id="PTHR21148">
    <property type="entry name" value="THIOREDOXIN DOMAIN-CONTAINING PROTEIN 9"/>
    <property type="match status" value="1"/>
</dbReference>
<dbReference type="RefSeq" id="XP_002112543.1">
    <property type="nucleotide sequence ID" value="XM_002112507.1"/>
</dbReference>
<dbReference type="PhylomeDB" id="B3RW97"/>